<proteinExistence type="predicted"/>
<keyword evidence="3" id="KW-0063">Aspartyl esterase</keyword>
<dbReference type="Pfam" id="PF01095">
    <property type="entry name" value="Pectinesterase"/>
    <property type="match status" value="1"/>
</dbReference>
<dbReference type="GO" id="GO:0045490">
    <property type="term" value="P:pectin catabolic process"/>
    <property type="evidence" value="ECO:0007669"/>
    <property type="project" value="UniProtKB-UniPathway"/>
</dbReference>
<dbReference type="UniPathway" id="UPA00545">
    <property type="reaction ID" value="UER00823"/>
</dbReference>
<dbReference type="EMBL" id="FJ107897">
    <property type="protein sequence ID" value="AFG46597.1"/>
    <property type="molecule type" value="Genomic_DNA"/>
</dbReference>
<gene>
    <name evidence="7" type="ORF">UMN_1422_01</name>
</gene>
<evidence type="ECO:0000313" key="9">
    <source>
        <dbReference type="EMBL" id="AFG46602.1"/>
    </source>
</evidence>
<dbReference type="EMBL" id="FJ107899">
    <property type="protein sequence ID" value="AFG46602.1"/>
    <property type="molecule type" value="Genomic_DNA"/>
</dbReference>
<dbReference type="InterPro" id="IPR011050">
    <property type="entry name" value="Pectin_lyase_fold/virulence"/>
</dbReference>
<protein>
    <recommendedName>
        <fullName evidence="4">Pectinesterase catalytic domain-containing protein</fullName>
    </recommendedName>
</protein>
<dbReference type="EMBL" id="FJ107900">
    <property type="protein sequence ID" value="AFG46601.1"/>
    <property type="molecule type" value="Genomic_DNA"/>
</dbReference>
<dbReference type="EMBL" id="FJ107887">
    <property type="protein sequence ID" value="AFG46603.1"/>
    <property type="molecule type" value="Genomic_DNA"/>
</dbReference>
<evidence type="ECO:0000256" key="3">
    <source>
        <dbReference type="ARBA" id="ARBA00023085"/>
    </source>
</evidence>
<accession>H9VA06</accession>
<evidence type="ECO:0000256" key="1">
    <source>
        <dbReference type="ARBA" id="ARBA00005184"/>
    </source>
</evidence>
<feature type="non-terminal residue" evidence="7">
    <location>
        <position position="119"/>
    </location>
</feature>
<keyword evidence="2" id="KW-0378">Hydrolase</keyword>
<dbReference type="GO" id="GO:0042545">
    <property type="term" value="P:cell wall modification"/>
    <property type="evidence" value="ECO:0007669"/>
    <property type="project" value="InterPro"/>
</dbReference>
<dbReference type="InterPro" id="IPR000070">
    <property type="entry name" value="Pectinesterase_cat"/>
</dbReference>
<dbReference type="Gene3D" id="2.160.20.10">
    <property type="entry name" value="Single-stranded right-handed beta-helix, Pectin lyase-like"/>
    <property type="match status" value="1"/>
</dbReference>
<dbReference type="GO" id="GO:0030599">
    <property type="term" value="F:pectinesterase activity"/>
    <property type="evidence" value="ECO:0007669"/>
    <property type="project" value="InterPro"/>
</dbReference>
<name>H9VA06_PINTA</name>
<evidence type="ECO:0000313" key="8">
    <source>
        <dbReference type="EMBL" id="AFG46601.1"/>
    </source>
</evidence>
<organism evidence="7">
    <name type="scientific">Pinus taeda</name>
    <name type="common">Loblolly pine</name>
    <dbReference type="NCBI Taxonomy" id="3352"/>
    <lineage>
        <taxon>Eukaryota</taxon>
        <taxon>Viridiplantae</taxon>
        <taxon>Streptophyta</taxon>
        <taxon>Embryophyta</taxon>
        <taxon>Tracheophyta</taxon>
        <taxon>Spermatophyta</taxon>
        <taxon>Pinopsida</taxon>
        <taxon>Pinidae</taxon>
        <taxon>Conifers I</taxon>
        <taxon>Pinales</taxon>
        <taxon>Pinaceae</taxon>
        <taxon>Pinus</taxon>
        <taxon>Pinus subgen. Pinus</taxon>
    </lineage>
</organism>
<evidence type="ECO:0000256" key="2">
    <source>
        <dbReference type="ARBA" id="ARBA00022801"/>
    </source>
</evidence>
<evidence type="ECO:0000313" key="5">
    <source>
        <dbReference type="EMBL" id="AFG46594.1"/>
    </source>
</evidence>
<evidence type="ECO:0000313" key="10">
    <source>
        <dbReference type="EMBL" id="AFG46603.1"/>
    </source>
</evidence>
<dbReference type="PANTHER" id="PTHR31707">
    <property type="entry name" value="PECTINESTERASE"/>
    <property type="match status" value="1"/>
</dbReference>
<feature type="domain" description="Pectinesterase catalytic" evidence="4">
    <location>
        <begin position="71"/>
        <end position="119"/>
    </location>
</feature>
<comment type="pathway">
    <text evidence="1">Glycan metabolism; pectin degradation; 2-dehydro-3-deoxy-D-gluconate from pectin: step 1/5.</text>
</comment>
<dbReference type="EMBL" id="FJ107895">
    <property type="protein sequence ID" value="AFG46594.1"/>
    <property type="molecule type" value="Genomic_DNA"/>
</dbReference>
<dbReference type="SUPFAM" id="SSF51126">
    <property type="entry name" value="Pectin lyase-like"/>
    <property type="match status" value="1"/>
</dbReference>
<evidence type="ECO:0000259" key="4">
    <source>
        <dbReference type="Pfam" id="PF01095"/>
    </source>
</evidence>
<sequence>NSLAMVKNLSAESSRLAKQRRTVPNHNRRLLSYHSDAYFMPPMDSDNFPSWMSAGDRRLLETSRAAVKPNSVVAKDGSGNYRTITEAVNAAPEKSITRYVIYIKAGVYAENVELRKKKT</sequence>
<evidence type="ECO:0000313" key="6">
    <source>
        <dbReference type="EMBL" id="AFG46597.1"/>
    </source>
</evidence>
<feature type="non-terminal residue" evidence="7">
    <location>
        <position position="1"/>
    </location>
</feature>
<evidence type="ECO:0000313" key="7">
    <source>
        <dbReference type="EMBL" id="AFG46599.1"/>
    </source>
</evidence>
<dbReference type="AlphaFoldDB" id="H9VA06"/>
<dbReference type="EMBL" id="FJ107890">
    <property type="protein sequence ID" value="AFG46599.1"/>
    <property type="molecule type" value="Genomic_DNA"/>
</dbReference>
<reference evidence="7" key="1">
    <citation type="submission" date="2008-08" db="EMBL/GenBank/DDBJ databases">
        <title>Nucleotide Diversity and Divergence in the Loblolly Pine Gene Space.</title>
        <authorList>
            <person name="Neale D.B."/>
            <person name="Wegrzyn J.L."/>
            <person name="Lee J.M."/>
            <person name="Eckert A.J."/>
            <person name="Liechty J.D."/>
            <person name="Stevens K.A."/>
            <person name="Langley C.H."/>
        </authorList>
    </citation>
    <scope>NUCLEOTIDE SEQUENCE</scope>
    <source>
        <strain evidence="8">4114</strain>
        <strain evidence="10">4115</strain>
        <strain evidence="5">4117</strain>
        <strain evidence="9">4122</strain>
        <strain evidence="6">4123</strain>
        <strain evidence="7">4129</strain>
        <tissue evidence="7">Megagametophyte</tissue>
    </source>
</reference>
<dbReference type="InterPro" id="IPR012334">
    <property type="entry name" value="Pectin_lyas_fold"/>
</dbReference>